<feature type="compositionally biased region" description="Polar residues" evidence="1">
    <location>
        <begin position="270"/>
        <end position="279"/>
    </location>
</feature>
<keyword evidence="3" id="KW-1185">Reference proteome</keyword>
<name>A0A4U6UY55_SETVI</name>
<evidence type="ECO:0000256" key="1">
    <source>
        <dbReference type="SAM" id="MobiDB-lite"/>
    </source>
</evidence>
<proteinExistence type="predicted"/>
<evidence type="ECO:0000313" key="2">
    <source>
        <dbReference type="EMBL" id="TKW20852.1"/>
    </source>
</evidence>
<gene>
    <name evidence="2" type="ORF">SEVIR_4G117100v2</name>
</gene>
<dbReference type="AlphaFoldDB" id="A0A4U6UY55"/>
<dbReference type="EMBL" id="CM016555">
    <property type="protein sequence ID" value="TKW20852.1"/>
    <property type="molecule type" value="Genomic_DNA"/>
</dbReference>
<reference evidence="2" key="1">
    <citation type="submission" date="2019-03" db="EMBL/GenBank/DDBJ databases">
        <title>WGS assembly of Setaria viridis.</title>
        <authorList>
            <person name="Huang P."/>
            <person name="Jenkins J."/>
            <person name="Grimwood J."/>
            <person name="Barry K."/>
            <person name="Healey A."/>
            <person name="Mamidi S."/>
            <person name="Sreedasyam A."/>
            <person name="Shu S."/>
            <person name="Feldman M."/>
            <person name="Wu J."/>
            <person name="Yu Y."/>
            <person name="Chen C."/>
            <person name="Johnson J."/>
            <person name="Rokhsar D."/>
            <person name="Baxter I."/>
            <person name="Schmutz J."/>
            <person name="Brutnell T."/>
            <person name="Kellogg E."/>
        </authorList>
    </citation>
    <scope>NUCLEOTIDE SEQUENCE [LARGE SCALE GENOMIC DNA]</scope>
</reference>
<dbReference type="Gramene" id="TKW20852">
    <property type="protein sequence ID" value="TKW20852"/>
    <property type="gene ID" value="SEVIR_4G117100v2"/>
</dbReference>
<organism evidence="2 3">
    <name type="scientific">Setaria viridis</name>
    <name type="common">Green bristlegrass</name>
    <name type="synonym">Setaria italica subsp. viridis</name>
    <dbReference type="NCBI Taxonomy" id="4556"/>
    <lineage>
        <taxon>Eukaryota</taxon>
        <taxon>Viridiplantae</taxon>
        <taxon>Streptophyta</taxon>
        <taxon>Embryophyta</taxon>
        <taxon>Tracheophyta</taxon>
        <taxon>Spermatophyta</taxon>
        <taxon>Magnoliopsida</taxon>
        <taxon>Liliopsida</taxon>
        <taxon>Poales</taxon>
        <taxon>Poaceae</taxon>
        <taxon>PACMAD clade</taxon>
        <taxon>Panicoideae</taxon>
        <taxon>Panicodae</taxon>
        <taxon>Paniceae</taxon>
        <taxon>Cenchrinae</taxon>
        <taxon>Setaria</taxon>
    </lineage>
</organism>
<evidence type="ECO:0000313" key="3">
    <source>
        <dbReference type="Proteomes" id="UP000298652"/>
    </source>
</evidence>
<feature type="region of interest" description="Disordered" evidence="1">
    <location>
        <begin position="254"/>
        <end position="285"/>
    </location>
</feature>
<dbReference type="Proteomes" id="UP000298652">
    <property type="component" value="Chromosome 4"/>
</dbReference>
<accession>A0A4U6UY55</accession>
<protein>
    <submittedName>
        <fullName evidence="2">Uncharacterized protein</fullName>
    </submittedName>
</protein>
<sequence length="285" mass="26736">MGLTETRVEAAPAVPAAAAGARATAPDAAGLVDSTDTCAAVPVEVNAAVVDADAHPVPSADATVFVAAAGAGVPVPAAAAAFITATEVGVPAFVVAAGAGTLASTAAFAASTGVDVPTSTTALIPVAVAGVDFPPSAFGSVCVVVAGAIAPIPAVVVSAIAVGALGSSASSSRSITSPAGGTPGAMPYPAGSAVEAKGGAEVRPCPVLGCSTITPVAAARAASAVGSTVSPATPPLATRAVAVRPADVDDTRNAFFGASGGTKSRGARGGTTNNISKNDSMPGKE</sequence>